<gene>
    <name evidence="1" type="ORF">CEK71_11480</name>
</gene>
<reference evidence="1 2" key="1">
    <citation type="submission" date="2017-06" db="EMBL/GenBank/DDBJ databases">
        <title>Genome Sequencing of the methanotroph Methylovulum psychrotolerants str. HV10-M2 isolated from a high-altitude environment.</title>
        <authorList>
            <person name="Mateos-Rivera A."/>
        </authorList>
    </citation>
    <scope>NUCLEOTIDE SEQUENCE [LARGE SCALE GENOMIC DNA]</scope>
    <source>
        <strain evidence="1 2">HV10_M2</strain>
    </source>
</reference>
<dbReference type="SUPFAM" id="SSF52540">
    <property type="entry name" value="P-loop containing nucleoside triphosphate hydrolases"/>
    <property type="match status" value="1"/>
</dbReference>
<dbReference type="OrthoDB" id="7705932at2"/>
<dbReference type="KEGG" id="mpsy:CEK71_11480"/>
<evidence type="ECO:0000313" key="1">
    <source>
        <dbReference type="EMBL" id="ASF46642.1"/>
    </source>
</evidence>
<evidence type="ECO:0008006" key="3">
    <source>
        <dbReference type="Google" id="ProtNLM"/>
    </source>
</evidence>
<protein>
    <recommendedName>
        <fullName evidence="3">Sulfotransferase family protein</fullName>
    </recommendedName>
</protein>
<organism evidence="1 2">
    <name type="scientific">Methylovulum psychrotolerans</name>
    <dbReference type="NCBI Taxonomy" id="1704499"/>
    <lineage>
        <taxon>Bacteria</taxon>
        <taxon>Pseudomonadati</taxon>
        <taxon>Pseudomonadota</taxon>
        <taxon>Gammaproteobacteria</taxon>
        <taxon>Methylococcales</taxon>
        <taxon>Methylococcaceae</taxon>
        <taxon>Methylovulum</taxon>
    </lineage>
</organism>
<dbReference type="RefSeq" id="WP_088619514.1">
    <property type="nucleotide sequence ID" value="NZ_CP022129.1"/>
</dbReference>
<sequence>MHPLITTLKYHPLTVAICKAYYQWRCRNLQKIIFVATTGRSGTMTLAEVFNHIPGCHAEHEPYPTMSEDILKAKAAGDEAVVRAEYWQKKAINLRRGAAGYAFYCEANHLFIKTYIEYALADFGDKLAVIHLIRDPVKVANSIYALQDFPGTEEGNKWWLDYTAASNHIRIAEVLDNDPEFKHPFYKGLWYWYEMEARIAHWRQALPNVQFVEFQTEDFNDPQKTCRLLRELGVIFDEAALLTKISAPANTREHQKVSHPLPMEQAIAMNAQFQRFLAAKGF</sequence>
<dbReference type="InterPro" id="IPR027417">
    <property type="entry name" value="P-loop_NTPase"/>
</dbReference>
<dbReference type="Proteomes" id="UP000197019">
    <property type="component" value="Chromosome"/>
</dbReference>
<keyword evidence="2" id="KW-1185">Reference proteome</keyword>
<evidence type="ECO:0000313" key="2">
    <source>
        <dbReference type="Proteomes" id="UP000197019"/>
    </source>
</evidence>
<dbReference type="AlphaFoldDB" id="A0A1Z4BZF1"/>
<dbReference type="EMBL" id="CP022129">
    <property type="protein sequence ID" value="ASF46642.1"/>
    <property type="molecule type" value="Genomic_DNA"/>
</dbReference>
<accession>A0A1Z4BZF1</accession>
<name>A0A1Z4BZF1_9GAMM</name>
<dbReference type="Gene3D" id="3.40.50.300">
    <property type="entry name" value="P-loop containing nucleotide triphosphate hydrolases"/>
    <property type="match status" value="1"/>
</dbReference>
<proteinExistence type="predicted"/>